<accession>A0ABT8FPE4</accession>
<evidence type="ECO:0000313" key="1">
    <source>
        <dbReference type="EMBL" id="MDN4463196.1"/>
    </source>
</evidence>
<protein>
    <submittedName>
        <fullName evidence="1">Uncharacterized protein</fullName>
    </submittedName>
</protein>
<reference evidence="1" key="1">
    <citation type="submission" date="2021-06" db="EMBL/GenBank/DDBJ databases">
        <title>Genome-based taxonomic framework of Microbacterium strains isolated from marine environment, the description of four new species and reclassification of four preexisting species.</title>
        <authorList>
            <person name="Lee S.D."/>
            <person name="Kim S.-M."/>
            <person name="Byeon Y.-S."/>
            <person name="Yang H.L."/>
            <person name="Kim I.S."/>
        </authorList>
    </citation>
    <scope>NUCLEOTIDE SEQUENCE</scope>
    <source>
        <strain evidence="1">KACC 20510</strain>
    </source>
</reference>
<gene>
    <name evidence="1" type="ORF">KZC48_02085</name>
</gene>
<sequence>MFTTPPASAETRGWGPAFLRRRRTESRRVVADGRIDAGRVDERVPSAKWLALG</sequence>
<proteinExistence type="predicted"/>
<keyword evidence="2" id="KW-1185">Reference proteome</keyword>
<dbReference type="EMBL" id="JAHWXI010000001">
    <property type="protein sequence ID" value="MDN4463196.1"/>
    <property type="molecule type" value="Genomic_DNA"/>
</dbReference>
<evidence type="ECO:0000313" key="2">
    <source>
        <dbReference type="Proteomes" id="UP001172731"/>
    </source>
</evidence>
<comment type="caution">
    <text evidence="1">The sequence shown here is derived from an EMBL/GenBank/DDBJ whole genome shotgun (WGS) entry which is preliminary data.</text>
</comment>
<name>A0ABT8FPE4_9MICO</name>
<dbReference type="RefSeq" id="WP_344686940.1">
    <property type="nucleotide sequence ID" value="NZ_BAAAUQ010000002.1"/>
</dbReference>
<dbReference type="Proteomes" id="UP001172731">
    <property type="component" value="Unassembled WGS sequence"/>
</dbReference>
<organism evidence="1 2">
    <name type="scientific">Microbacterium aurantiacum</name>
    <dbReference type="NCBI Taxonomy" id="162393"/>
    <lineage>
        <taxon>Bacteria</taxon>
        <taxon>Bacillati</taxon>
        <taxon>Actinomycetota</taxon>
        <taxon>Actinomycetes</taxon>
        <taxon>Micrococcales</taxon>
        <taxon>Microbacteriaceae</taxon>
        <taxon>Microbacterium</taxon>
    </lineage>
</organism>